<evidence type="ECO:0000259" key="4">
    <source>
        <dbReference type="PROSITE" id="PS50110"/>
    </source>
</evidence>
<dbReference type="HOGENOM" id="CLU_000445_14_1_11"/>
<dbReference type="PROSITE" id="PS50930">
    <property type="entry name" value="HTH_LYTTR"/>
    <property type="match status" value="1"/>
</dbReference>
<evidence type="ECO:0000256" key="1">
    <source>
        <dbReference type="ARBA" id="ARBA00023125"/>
    </source>
</evidence>
<dbReference type="Gene3D" id="3.40.50.2300">
    <property type="match status" value="1"/>
</dbReference>
<evidence type="ECO:0000256" key="2">
    <source>
        <dbReference type="PROSITE-ProRule" id="PRU00169"/>
    </source>
</evidence>
<dbReference type="Pfam" id="PF04397">
    <property type="entry name" value="LytTR"/>
    <property type="match status" value="1"/>
</dbReference>
<proteinExistence type="predicted"/>
<dbReference type="SUPFAM" id="SSF52172">
    <property type="entry name" value="CheY-like"/>
    <property type="match status" value="1"/>
</dbReference>
<feature type="domain" description="Response regulatory" evidence="4">
    <location>
        <begin position="27"/>
        <end position="146"/>
    </location>
</feature>
<evidence type="ECO:0000256" key="3">
    <source>
        <dbReference type="SAM" id="MobiDB-lite"/>
    </source>
</evidence>
<dbReference type="InterPro" id="IPR007492">
    <property type="entry name" value="LytTR_DNA-bd_dom"/>
</dbReference>
<organism evidence="6 7">
    <name type="scientific">Nakamurella multipartita (strain ATCC 700099 / DSM 44233 / CIP 104796 / JCM 9543 / NBRC 105858 / Y-104)</name>
    <name type="common">Microsphaera multipartita</name>
    <dbReference type="NCBI Taxonomy" id="479431"/>
    <lineage>
        <taxon>Bacteria</taxon>
        <taxon>Bacillati</taxon>
        <taxon>Actinomycetota</taxon>
        <taxon>Actinomycetes</taxon>
        <taxon>Nakamurellales</taxon>
        <taxon>Nakamurellaceae</taxon>
        <taxon>Nakamurella</taxon>
    </lineage>
</organism>
<name>C8XCJ5_NAKMY</name>
<evidence type="ECO:0000313" key="7">
    <source>
        <dbReference type="Proteomes" id="UP000002218"/>
    </source>
</evidence>
<dbReference type="GO" id="GO:0032993">
    <property type="term" value="C:protein-DNA complex"/>
    <property type="evidence" value="ECO:0007669"/>
    <property type="project" value="TreeGrafter"/>
</dbReference>
<dbReference type="Pfam" id="PF00072">
    <property type="entry name" value="Response_reg"/>
    <property type="match status" value="1"/>
</dbReference>
<dbReference type="PROSITE" id="PS50110">
    <property type="entry name" value="RESPONSE_REGULATORY"/>
    <property type="match status" value="1"/>
</dbReference>
<dbReference type="Gene3D" id="2.40.50.1020">
    <property type="entry name" value="LytTr DNA-binding domain"/>
    <property type="match status" value="1"/>
</dbReference>
<dbReference type="PANTHER" id="PTHR48111:SF69">
    <property type="entry name" value="RESPONSE REGULATOR RECEIVER"/>
    <property type="match status" value="1"/>
</dbReference>
<evidence type="ECO:0000313" key="6">
    <source>
        <dbReference type="EMBL" id="ACV77560.1"/>
    </source>
</evidence>
<keyword evidence="7" id="KW-1185">Reference proteome</keyword>
<feature type="compositionally biased region" description="Low complexity" evidence="3">
    <location>
        <begin position="163"/>
        <end position="180"/>
    </location>
</feature>
<dbReference type="SMART" id="SM00850">
    <property type="entry name" value="LytTR"/>
    <property type="match status" value="1"/>
</dbReference>
<dbReference type="InParanoid" id="C8XCJ5"/>
<protein>
    <submittedName>
        <fullName evidence="6">Two component transcriptional regulator, LytTR family</fullName>
    </submittedName>
</protein>
<dbReference type="GO" id="GO:0005829">
    <property type="term" value="C:cytosol"/>
    <property type="evidence" value="ECO:0007669"/>
    <property type="project" value="TreeGrafter"/>
</dbReference>
<feature type="modified residue" description="4-aspartylphosphate" evidence="2">
    <location>
        <position position="83"/>
    </location>
</feature>
<feature type="compositionally biased region" description="Basic and acidic residues" evidence="3">
    <location>
        <begin position="1"/>
        <end position="20"/>
    </location>
</feature>
<dbReference type="GO" id="GO:0000156">
    <property type="term" value="F:phosphorelay response regulator activity"/>
    <property type="evidence" value="ECO:0007669"/>
    <property type="project" value="TreeGrafter"/>
</dbReference>
<gene>
    <name evidence="6" type="ordered locus">Namu_1153</name>
</gene>
<dbReference type="KEGG" id="nml:Namu_1153"/>
<keyword evidence="2" id="KW-0597">Phosphoprotein</keyword>
<dbReference type="Proteomes" id="UP000002218">
    <property type="component" value="Chromosome"/>
</dbReference>
<reference evidence="6 7" key="2">
    <citation type="journal article" date="2010" name="Stand. Genomic Sci.">
        <title>Complete genome sequence of Nakamurella multipartita type strain (Y-104).</title>
        <authorList>
            <person name="Tice H."/>
            <person name="Mayilraj S."/>
            <person name="Sims D."/>
            <person name="Lapidus A."/>
            <person name="Nolan M."/>
            <person name="Lucas S."/>
            <person name="Glavina Del Rio T."/>
            <person name="Copeland A."/>
            <person name="Cheng J.F."/>
            <person name="Meincke L."/>
            <person name="Bruce D."/>
            <person name="Goodwin L."/>
            <person name="Pitluck S."/>
            <person name="Ivanova N."/>
            <person name="Mavromatis K."/>
            <person name="Ovchinnikova G."/>
            <person name="Pati A."/>
            <person name="Chen A."/>
            <person name="Palaniappan K."/>
            <person name="Land M."/>
            <person name="Hauser L."/>
            <person name="Chang Y.J."/>
            <person name="Jeffries C.D."/>
            <person name="Detter J.C."/>
            <person name="Brettin T."/>
            <person name="Rohde M."/>
            <person name="Goker M."/>
            <person name="Bristow J."/>
            <person name="Eisen J.A."/>
            <person name="Markowitz V."/>
            <person name="Hugenholtz P."/>
            <person name="Kyrpides N.C."/>
            <person name="Klenk H.P."/>
            <person name="Chen F."/>
        </authorList>
    </citation>
    <scope>NUCLEOTIDE SEQUENCE [LARGE SCALE GENOMIC DNA]</scope>
    <source>
        <strain evidence="7">ATCC 700099 / DSM 44233 / CIP 104796 / JCM 9543 / NBRC 105858 / Y-104</strain>
    </source>
</reference>
<dbReference type="STRING" id="479431.Namu_1153"/>
<dbReference type="EMBL" id="CP001737">
    <property type="protein sequence ID" value="ACV77560.1"/>
    <property type="molecule type" value="Genomic_DNA"/>
</dbReference>
<dbReference type="InterPro" id="IPR001789">
    <property type="entry name" value="Sig_transdc_resp-reg_receiver"/>
</dbReference>
<dbReference type="GO" id="GO:0000976">
    <property type="term" value="F:transcription cis-regulatory region binding"/>
    <property type="evidence" value="ECO:0007669"/>
    <property type="project" value="TreeGrafter"/>
</dbReference>
<feature type="region of interest" description="Disordered" evidence="3">
    <location>
        <begin position="1"/>
        <end position="21"/>
    </location>
</feature>
<feature type="domain" description="HTH LytTR-type" evidence="5">
    <location>
        <begin position="186"/>
        <end position="293"/>
    </location>
</feature>
<keyword evidence="1" id="KW-0238">DNA-binding</keyword>
<dbReference type="InterPro" id="IPR011006">
    <property type="entry name" value="CheY-like_superfamily"/>
</dbReference>
<dbReference type="RefSeq" id="WP_015746474.1">
    <property type="nucleotide sequence ID" value="NC_013235.1"/>
</dbReference>
<dbReference type="eggNOG" id="COG3279">
    <property type="taxonomic scope" value="Bacteria"/>
</dbReference>
<evidence type="ECO:0000259" key="5">
    <source>
        <dbReference type="PROSITE" id="PS50930"/>
    </source>
</evidence>
<dbReference type="PANTHER" id="PTHR48111">
    <property type="entry name" value="REGULATOR OF RPOS"/>
    <property type="match status" value="1"/>
</dbReference>
<dbReference type="GO" id="GO:0006355">
    <property type="term" value="P:regulation of DNA-templated transcription"/>
    <property type="evidence" value="ECO:0007669"/>
    <property type="project" value="TreeGrafter"/>
</dbReference>
<sequence length="299" mass="31431">MQVRPGDADPARPAAERADPARPAGLTVLAVDDEAPALDEVAYLLRGDPRVGTILTAGNAAQALALLTGSPGQGPEPDAVLLDIAMPGWDGVDLARVLSGLPRPPAVAFLSAHDNRAVEAYEIGAVDYLLKPVRAARLAEAVTRFCAARDAAMELDRRRAGHPAEPARAAAPAAPSGRSGPADVMIAVDLAGSTRFVPRSSVCWAEAQGDYARLHVAGGGSHLIRTPLAVLQEEWAPAGFVRVHRGYLVALGRIVELRSVDGGYRVVVSGQPTPADLPVSRRHLRTLKQQLLAGRRPGR</sequence>
<accession>C8XCJ5</accession>
<dbReference type="InterPro" id="IPR039420">
    <property type="entry name" value="WalR-like"/>
</dbReference>
<dbReference type="SMART" id="SM00448">
    <property type="entry name" value="REC"/>
    <property type="match status" value="1"/>
</dbReference>
<feature type="region of interest" description="Disordered" evidence="3">
    <location>
        <begin position="158"/>
        <end position="180"/>
    </location>
</feature>
<reference evidence="7" key="1">
    <citation type="submission" date="2009-09" db="EMBL/GenBank/DDBJ databases">
        <title>The complete genome of Nakamurella multipartita DSM 44233.</title>
        <authorList>
            <consortium name="US DOE Joint Genome Institute (JGI-PGF)"/>
            <person name="Lucas S."/>
            <person name="Copeland A."/>
            <person name="Lapidus A."/>
            <person name="Glavina del Rio T."/>
            <person name="Dalin E."/>
            <person name="Tice H."/>
            <person name="Bruce D."/>
            <person name="Goodwin L."/>
            <person name="Pitluck S."/>
            <person name="Kyrpides N."/>
            <person name="Mavromatis K."/>
            <person name="Ivanova N."/>
            <person name="Ovchinnikova G."/>
            <person name="Sims D."/>
            <person name="Meincke L."/>
            <person name="Brettin T."/>
            <person name="Detter J.C."/>
            <person name="Han C."/>
            <person name="Larimer F."/>
            <person name="Land M."/>
            <person name="Hauser L."/>
            <person name="Markowitz V."/>
            <person name="Cheng J.-F."/>
            <person name="Hugenholtz P."/>
            <person name="Woyke T."/>
            <person name="Wu D."/>
            <person name="Klenk H.-P."/>
            <person name="Eisen J.A."/>
        </authorList>
    </citation>
    <scope>NUCLEOTIDE SEQUENCE [LARGE SCALE GENOMIC DNA]</scope>
    <source>
        <strain evidence="7">ATCC 700099 / DSM 44233 / CIP 104796 / JCM 9543 / NBRC 105858 / Y-104</strain>
    </source>
</reference>
<dbReference type="AlphaFoldDB" id="C8XCJ5"/>